<dbReference type="PATRIC" id="fig|1227739.3.peg.3801"/>
<proteinExistence type="predicted"/>
<sequence length="163" mass="18718">MCLLQAGKAVRGYRVVGSLNFHEDDPAHPVLLEQCWDENLKAVHLSFKSPVRLANCHFVRRDFSFAYFLQGLTIENCAFENYLNFQSGGHNQPGFLLHLLRNTFHGFVNFFDCWYRAAVQIEHNDFLGQTNLLSFSANYMAFDVVPHIQHNTGELHRTDEGIA</sequence>
<evidence type="ECO:0000313" key="1">
    <source>
        <dbReference type="EMBL" id="AHJ99239.1"/>
    </source>
</evidence>
<reference evidence="1 2" key="1">
    <citation type="submission" date="2014-01" db="EMBL/GenBank/DDBJ databases">
        <title>Complete genome sequence of ionizing-radiation resistance bacterium Hymenobacter swuensis DY53.</title>
        <authorList>
            <person name="Jung J.-H."/>
            <person name="Jeong S.-W."/>
            <person name="Joe M.-H."/>
            <person name="Cho y.-j."/>
            <person name="Kim M.-K."/>
            <person name="Lim S.-Y."/>
        </authorList>
    </citation>
    <scope>NUCLEOTIDE SEQUENCE [LARGE SCALE GENOMIC DNA]</scope>
    <source>
        <strain evidence="1 2">DY53</strain>
    </source>
</reference>
<dbReference type="EMBL" id="CP007145">
    <property type="protein sequence ID" value="AHJ99239.1"/>
    <property type="molecule type" value="Genomic_DNA"/>
</dbReference>
<organism evidence="1 2">
    <name type="scientific">Hymenobacter swuensis DY53</name>
    <dbReference type="NCBI Taxonomy" id="1227739"/>
    <lineage>
        <taxon>Bacteria</taxon>
        <taxon>Pseudomonadati</taxon>
        <taxon>Bacteroidota</taxon>
        <taxon>Cytophagia</taxon>
        <taxon>Cytophagales</taxon>
        <taxon>Hymenobacteraceae</taxon>
        <taxon>Hymenobacter</taxon>
    </lineage>
</organism>
<name>W8F1G4_9BACT</name>
<dbReference type="eggNOG" id="ENOG5034CCX">
    <property type="taxonomic scope" value="Bacteria"/>
</dbReference>
<keyword evidence="2" id="KW-1185">Reference proteome</keyword>
<gene>
    <name evidence="1" type="ORF">Hsw_3644</name>
</gene>
<evidence type="ECO:0008006" key="3">
    <source>
        <dbReference type="Google" id="ProtNLM"/>
    </source>
</evidence>
<accession>W8F1G4</accession>
<dbReference type="KEGG" id="hsw:Hsw_3644"/>
<dbReference type="HOGENOM" id="CLU_1522747_0_0_10"/>
<protein>
    <recommendedName>
        <fullName evidence="3">Right handed beta helix domain-containing protein</fullName>
    </recommendedName>
</protein>
<dbReference type="AlphaFoldDB" id="W8F1G4"/>
<evidence type="ECO:0000313" key="2">
    <source>
        <dbReference type="Proteomes" id="UP000019423"/>
    </source>
</evidence>
<dbReference type="Proteomes" id="UP000019423">
    <property type="component" value="Chromosome"/>
</dbReference>